<proteinExistence type="predicted"/>
<dbReference type="EMBL" id="JARPMG010000006">
    <property type="protein sequence ID" value="KAJ8100164.1"/>
    <property type="molecule type" value="Genomic_DNA"/>
</dbReference>
<keyword evidence="3" id="KW-0255">Endonuclease</keyword>
<dbReference type="Proteomes" id="UP001217417">
    <property type="component" value="Unassembled WGS sequence"/>
</dbReference>
<feature type="domain" description="HNH nuclease" evidence="1">
    <location>
        <begin position="119"/>
        <end position="196"/>
    </location>
</feature>
<feature type="domain" description="DUF7881" evidence="2">
    <location>
        <begin position="8"/>
        <end position="79"/>
    </location>
</feature>
<evidence type="ECO:0000259" key="2">
    <source>
        <dbReference type="Pfam" id="PF25324"/>
    </source>
</evidence>
<dbReference type="InterPro" id="IPR003615">
    <property type="entry name" value="HNH_nuc"/>
</dbReference>
<dbReference type="Pfam" id="PF25324">
    <property type="entry name" value="DUF7881"/>
    <property type="match status" value="1"/>
</dbReference>
<comment type="caution">
    <text evidence="3">The sequence shown here is derived from an EMBL/GenBank/DDBJ whole genome shotgun (WGS) entry which is preliminary data.</text>
</comment>
<reference evidence="3" key="1">
    <citation type="submission" date="2023-03" db="EMBL/GenBank/DDBJ databases">
        <title>Near-Complete genome sequence of Lipomyces tetrasporous NRRL Y-64009, an oleaginous yeast capable of growing on lignocellulosic hydrolysates.</title>
        <authorList>
            <consortium name="Lawrence Berkeley National Laboratory"/>
            <person name="Jagtap S.S."/>
            <person name="Liu J.-J."/>
            <person name="Walukiewicz H.E."/>
            <person name="Pangilinan J."/>
            <person name="Lipzen A."/>
            <person name="Ahrendt S."/>
            <person name="Koriabine M."/>
            <person name="Cobaugh K."/>
            <person name="Salamov A."/>
            <person name="Yoshinaga Y."/>
            <person name="Ng V."/>
            <person name="Daum C."/>
            <person name="Grigoriev I.V."/>
            <person name="Slininger P.J."/>
            <person name="Dien B.S."/>
            <person name="Jin Y.-S."/>
            <person name="Rao C.V."/>
        </authorList>
    </citation>
    <scope>NUCLEOTIDE SEQUENCE</scope>
    <source>
        <strain evidence="3">NRRL Y-64009</strain>
    </source>
</reference>
<dbReference type="InterPro" id="IPR057203">
    <property type="entry name" value="DUF7881"/>
</dbReference>
<keyword evidence="3" id="KW-0378">Hydrolase</keyword>
<dbReference type="GO" id="GO:0004519">
    <property type="term" value="F:endonuclease activity"/>
    <property type="evidence" value="ECO:0007669"/>
    <property type="project" value="UniProtKB-KW"/>
</dbReference>
<protein>
    <submittedName>
        <fullName evidence="3">HNH endonuclease-domain-containing protein</fullName>
    </submittedName>
</protein>
<keyword evidence="3" id="KW-0540">Nuclease</keyword>
<evidence type="ECO:0000313" key="4">
    <source>
        <dbReference type="Proteomes" id="UP001217417"/>
    </source>
</evidence>
<sequence length="299" mass="33795">MAATRAIGRDVHFYIFSEPDKAIGGLRLNPSVTEKNFLSMLGILMVASGPYRVTLRSTGVDLMPTENDLRPGHYDIRPYSRRDTVSVTDELCITRILSRTDPGRDDIFRARVRERDGKCVITGTVNTKAYRDVWTGFEAAHIFPLSSEEYFVQNGLSRWITNRMGPHDTGINSCQNGLLMQSNIHQSFDSFDFSIDPDDGYKIICFDEDPFRIDGRILEPVCRDPNGNRSARDELLRWHFRQAVLANMRGAGEPTFEMDFPPGTDMMGEILSGPRAAERMEAELSLRLNGVYIAQESKS</sequence>
<dbReference type="RefSeq" id="XP_056043614.1">
    <property type="nucleotide sequence ID" value="XM_056184297.1"/>
</dbReference>
<gene>
    <name evidence="3" type="ORF">POJ06DRAFT_125423</name>
</gene>
<dbReference type="GeneID" id="80879463"/>
<name>A0AAD7VSZ3_9ASCO</name>
<keyword evidence="4" id="KW-1185">Reference proteome</keyword>
<evidence type="ECO:0000259" key="1">
    <source>
        <dbReference type="Pfam" id="PF13391"/>
    </source>
</evidence>
<evidence type="ECO:0000313" key="3">
    <source>
        <dbReference type="EMBL" id="KAJ8100164.1"/>
    </source>
</evidence>
<dbReference type="Pfam" id="PF13391">
    <property type="entry name" value="HNH_2"/>
    <property type="match status" value="1"/>
</dbReference>
<dbReference type="AlphaFoldDB" id="A0AAD7VSZ3"/>
<accession>A0AAD7VSZ3</accession>
<organism evidence="3 4">
    <name type="scientific">Lipomyces tetrasporus</name>
    <dbReference type="NCBI Taxonomy" id="54092"/>
    <lineage>
        <taxon>Eukaryota</taxon>
        <taxon>Fungi</taxon>
        <taxon>Dikarya</taxon>
        <taxon>Ascomycota</taxon>
        <taxon>Saccharomycotina</taxon>
        <taxon>Lipomycetes</taxon>
        <taxon>Lipomycetales</taxon>
        <taxon>Lipomycetaceae</taxon>
        <taxon>Lipomyces</taxon>
    </lineage>
</organism>